<evidence type="ECO:0000256" key="1">
    <source>
        <dbReference type="SAM" id="SignalP"/>
    </source>
</evidence>
<comment type="caution">
    <text evidence="2">The sequence shown here is derived from an EMBL/GenBank/DDBJ whole genome shotgun (WGS) entry which is preliminary data.</text>
</comment>
<feature type="signal peptide" evidence="1">
    <location>
        <begin position="1"/>
        <end position="23"/>
    </location>
</feature>
<sequence length="188" mass="20887">MHIPKFYTVLSIAALSLVKLAGAHDTSLASVKYAFQGAHIPEDLRLIFEPKIHLKVTYFLDDRSTFDVYPGAPLARHDTAYPPMYNVSGCHVGAGPFVVTMIDPGPQLNPNITQVRHFLGGDYYYNELNGVFYNRTPAVTEYKQPSPPRNSDPHRLYFDIAKFAYETELGDPIAGNFVLVGPEVQAAV</sequence>
<dbReference type="SUPFAM" id="SSF49777">
    <property type="entry name" value="PEBP-like"/>
    <property type="match status" value="1"/>
</dbReference>
<gene>
    <name evidence="2" type="ORF">AAE3_LOCUS7831</name>
</gene>
<feature type="chain" id="PRO_5035724244" description="PEBP-like protein" evidence="1">
    <location>
        <begin position="24"/>
        <end position="188"/>
    </location>
</feature>
<accession>A0A8S0W724</accession>
<keyword evidence="3" id="KW-1185">Reference proteome</keyword>
<dbReference type="EMBL" id="CACVBS010000049">
    <property type="protein sequence ID" value="CAA7265458.1"/>
    <property type="molecule type" value="Genomic_DNA"/>
</dbReference>
<dbReference type="OrthoDB" id="2506647at2759"/>
<proteinExistence type="predicted"/>
<reference evidence="2 3" key="1">
    <citation type="submission" date="2020-01" db="EMBL/GenBank/DDBJ databases">
        <authorList>
            <person name="Gupta K D."/>
        </authorList>
    </citation>
    <scope>NUCLEOTIDE SEQUENCE [LARGE SCALE GENOMIC DNA]</scope>
</reference>
<evidence type="ECO:0008006" key="4">
    <source>
        <dbReference type="Google" id="ProtNLM"/>
    </source>
</evidence>
<protein>
    <recommendedName>
        <fullName evidence="4">PEBP-like protein</fullName>
    </recommendedName>
</protein>
<dbReference type="InterPro" id="IPR036610">
    <property type="entry name" value="PEBP-like_sf"/>
</dbReference>
<keyword evidence="1" id="KW-0732">Signal</keyword>
<organism evidence="2 3">
    <name type="scientific">Cyclocybe aegerita</name>
    <name type="common">Black poplar mushroom</name>
    <name type="synonym">Agrocybe aegerita</name>
    <dbReference type="NCBI Taxonomy" id="1973307"/>
    <lineage>
        <taxon>Eukaryota</taxon>
        <taxon>Fungi</taxon>
        <taxon>Dikarya</taxon>
        <taxon>Basidiomycota</taxon>
        <taxon>Agaricomycotina</taxon>
        <taxon>Agaricomycetes</taxon>
        <taxon>Agaricomycetidae</taxon>
        <taxon>Agaricales</taxon>
        <taxon>Agaricineae</taxon>
        <taxon>Bolbitiaceae</taxon>
        <taxon>Cyclocybe</taxon>
    </lineage>
</organism>
<dbReference type="AlphaFoldDB" id="A0A8S0W724"/>
<evidence type="ECO:0000313" key="2">
    <source>
        <dbReference type="EMBL" id="CAA7265458.1"/>
    </source>
</evidence>
<evidence type="ECO:0000313" key="3">
    <source>
        <dbReference type="Proteomes" id="UP000467700"/>
    </source>
</evidence>
<dbReference type="Gene3D" id="3.90.280.10">
    <property type="entry name" value="PEBP-like"/>
    <property type="match status" value="1"/>
</dbReference>
<dbReference type="Proteomes" id="UP000467700">
    <property type="component" value="Unassembled WGS sequence"/>
</dbReference>
<name>A0A8S0W724_CYCAE</name>